<keyword evidence="2" id="KW-0732">Signal</keyword>
<organism evidence="3 4">
    <name type="scientific">Penicillium solitum</name>
    <dbReference type="NCBI Taxonomy" id="60172"/>
    <lineage>
        <taxon>Eukaryota</taxon>
        <taxon>Fungi</taxon>
        <taxon>Dikarya</taxon>
        <taxon>Ascomycota</taxon>
        <taxon>Pezizomycotina</taxon>
        <taxon>Eurotiomycetes</taxon>
        <taxon>Eurotiomycetidae</taxon>
        <taxon>Eurotiales</taxon>
        <taxon>Aspergillaceae</taxon>
        <taxon>Penicillium</taxon>
    </lineage>
</organism>
<feature type="compositionally biased region" description="Acidic residues" evidence="1">
    <location>
        <begin position="895"/>
        <end position="904"/>
    </location>
</feature>
<protein>
    <submittedName>
        <fullName evidence="3">Uncharacterized protein</fullName>
    </submittedName>
</protein>
<dbReference type="AlphaFoldDB" id="A0A1V6Q4I4"/>
<feature type="chain" id="PRO_5012935261" evidence="2">
    <location>
        <begin position="19"/>
        <end position="1064"/>
    </location>
</feature>
<comment type="caution">
    <text evidence="3">The sequence shown here is derived from an EMBL/GenBank/DDBJ whole genome shotgun (WGS) entry which is preliminary data.</text>
</comment>
<sequence>MVILHLVLACIFARQVNAYAVFAHFMVTNSANYTLDTWEDDMRRAQEVSIDAFALNMAYGDPTNDIALPMAFEAASKVSGFSLFFSFDYAGNGPWPKNIVNNLILKYSGYSSYYRYNSKPFVSTFEGPGNGKDWISIKASTGCFFVPDWSSLGAKAVLEAGGGGIADGLFNWAAWPYGHQDMDTYTDASYLQYINQTGTALPYMMPISPWFYTNLPGYNKNWLWRGDHLWHDRWLEAWFLRPEFVQILTWNDYGESHYIGPIRDNAMEAFHIGRAPFNYVTDMPHDGWRLLVRYVAEVYKHGFSPITKETLVIWYRLQPASACGSGGTSANTASQLQIEYSPEEVMQDMVFFSVLLEKAADVSVTIGGAQVKASWRNVPDPNSGIYHATGIYHGQASFSGHTGDVVVTISRNGKIIAEVKGKAITISCTNGLANWNAWVGSAQASADVNALMPEGLGNMVCTNGTGANNFAGICDFSCKHGYCPVSACICRDMGVPMKKPNATGIQGYPKEGLDASYSGVCSFDCNYGYCPDNACGLVDAPLVIPTVSDFAPPACVAGTGDGNLAGLCSFSCNFGFCPRNACTCTKQGALTFKNPTSSIEGKASNTADEAVYGPLCSYACQRGYCPEGVCTSAVTAPKPTGSHGSIIAIDQSIWDEDSPAVTCTPPCDMIMPPKPLNTHTTITFPSSTTEFTYRSKATSTTTLNNGEVTEYASFAIYYFPTVIPIKPLTTGQIPVWHQQISVGQQQVYQTSSIEPPWFNITWIPTIGGTTSINGATTTTIPGTTWSTGSHTYIRQETTMTVGGTTNVKDGTTLPPRTSRITPNVYPTTTNTPDPELNNRPTKVSTSGSSGPSCTANCFGGCTSHCFGGCPICPPGFGGSLGGGSGSGSSGGSNNDGDDDDDDDDDNKKKPRVTAAGAAGSIWIKLSLPANLLAVLTGGAKPTPSPSRMVMFVEHSIVDPNEDDINQVFDFATKSTTLNQAFCTGKPLVASTNPGHRPPWFDNLSLGSYTACGYHTAPLGSIGSLVCENGYTAHCGTVSGLGNVDCTATKTYHTVLAPQVTCVYG</sequence>
<proteinExistence type="predicted"/>
<evidence type="ECO:0000313" key="4">
    <source>
        <dbReference type="Proteomes" id="UP000191612"/>
    </source>
</evidence>
<feature type="signal peptide" evidence="2">
    <location>
        <begin position="1"/>
        <end position="18"/>
    </location>
</feature>
<dbReference type="CDD" id="cd11577">
    <property type="entry name" value="GH71"/>
    <property type="match status" value="1"/>
</dbReference>
<accession>A0A1V6Q4I4</accession>
<feature type="compositionally biased region" description="Polar residues" evidence="1">
    <location>
        <begin position="838"/>
        <end position="849"/>
    </location>
</feature>
<feature type="compositionally biased region" description="Polar residues" evidence="1">
    <location>
        <begin position="802"/>
        <end position="820"/>
    </location>
</feature>
<evidence type="ECO:0000256" key="2">
    <source>
        <dbReference type="SAM" id="SignalP"/>
    </source>
</evidence>
<feature type="region of interest" description="Disordered" evidence="1">
    <location>
        <begin position="802"/>
        <end position="849"/>
    </location>
</feature>
<dbReference type="GO" id="GO:0051118">
    <property type="term" value="F:glucan endo-1,3-alpha-glucosidase activity"/>
    <property type="evidence" value="ECO:0007669"/>
    <property type="project" value="InterPro"/>
</dbReference>
<evidence type="ECO:0000256" key="1">
    <source>
        <dbReference type="SAM" id="MobiDB-lite"/>
    </source>
</evidence>
<dbReference type="Gene3D" id="3.20.20.80">
    <property type="entry name" value="Glycosidases"/>
    <property type="match status" value="1"/>
</dbReference>
<feature type="compositionally biased region" description="Low complexity" evidence="1">
    <location>
        <begin position="821"/>
        <end position="834"/>
    </location>
</feature>
<reference evidence="4" key="1">
    <citation type="journal article" date="2017" name="Nat. Microbiol.">
        <title>Global analysis of biosynthetic gene clusters reveals vast potential of secondary metabolite production in Penicillium species.</title>
        <authorList>
            <person name="Nielsen J.C."/>
            <person name="Grijseels S."/>
            <person name="Prigent S."/>
            <person name="Ji B."/>
            <person name="Dainat J."/>
            <person name="Nielsen K.F."/>
            <person name="Frisvad J.C."/>
            <person name="Workman M."/>
            <person name="Nielsen J."/>
        </authorList>
    </citation>
    <scope>NUCLEOTIDE SEQUENCE [LARGE SCALE GENOMIC DNA]</scope>
    <source>
        <strain evidence="4">IBT 29525</strain>
    </source>
</reference>
<feature type="region of interest" description="Disordered" evidence="1">
    <location>
        <begin position="883"/>
        <end position="913"/>
    </location>
</feature>
<name>A0A1V6Q4I4_9EURO</name>
<dbReference type="Pfam" id="PF03659">
    <property type="entry name" value="Glyco_hydro_71"/>
    <property type="match status" value="1"/>
</dbReference>
<keyword evidence="4" id="KW-1185">Reference proteome</keyword>
<dbReference type="InterPro" id="IPR005197">
    <property type="entry name" value="Glyco_hydro_71"/>
</dbReference>
<dbReference type="Proteomes" id="UP000191612">
    <property type="component" value="Unassembled WGS sequence"/>
</dbReference>
<gene>
    <name evidence="3" type="ORF">PENSOL_c132G05717</name>
</gene>
<dbReference type="EMBL" id="MDYO01000131">
    <property type="protein sequence ID" value="OQD84175.1"/>
    <property type="molecule type" value="Genomic_DNA"/>
</dbReference>
<dbReference type="STRING" id="60172.A0A1V6Q4I4"/>
<evidence type="ECO:0000313" key="3">
    <source>
        <dbReference type="EMBL" id="OQD84175.1"/>
    </source>
</evidence>